<dbReference type="EMBL" id="QBLH01003476">
    <property type="protein sequence ID" value="TGZ38085.1"/>
    <property type="molecule type" value="Genomic_DNA"/>
</dbReference>
<evidence type="ECO:0000256" key="1">
    <source>
        <dbReference type="SAM" id="MobiDB-lite"/>
    </source>
</evidence>
<feature type="compositionally biased region" description="Low complexity" evidence="1">
    <location>
        <begin position="1"/>
        <end position="10"/>
    </location>
</feature>
<dbReference type="Proteomes" id="UP000310200">
    <property type="component" value="Unassembled WGS sequence"/>
</dbReference>
<sequence>MSSSSPSLSSFLRKSAPTNVHHLRRPRREAPRRLRHAVSTVTAPLPPATAPPPLPPGHHRHHSHHRPPPLLYGSTPDTRILTRCPVVLAERNAALVAPGANVRGFASEPPRLFFLSFPLSPFHPLSISVDICLSLSLSLLFLTLLSIVHARARSLARGKKRRRRHQRRSASSLLKCETAKPPAAKQRDTLSRGFPLLVSSSRVALSLRLSPSVRSYVRTSVPR</sequence>
<keyword evidence="2" id="KW-1133">Transmembrane helix</keyword>
<dbReference type="AlphaFoldDB" id="A0A4S2JPG6"/>
<organism evidence="3 4">
    <name type="scientific">Temnothorax longispinosus</name>
    <dbReference type="NCBI Taxonomy" id="300112"/>
    <lineage>
        <taxon>Eukaryota</taxon>
        <taxon>Metazoa</taxon>
        <taxon>Ecdysozoa</taxon>
        <taxon>Arthropoda</taxon>
        <taxon>Hexapoda</taxon>
        <taxon>Insecta</taxon>
        <taxon>Pterygota</taxon>
        <taxon>Neoptera</taxon>
        <taxon>Endopterygota</taxon>
        <taxon>Hymenoptera</taxon>
        <taxon>Apocrita</taxon>
        <taxon>Aculeata</taxon>
        <taxon>Formicoidea</taxon>
        <taxon>Formicidae</taxon>
        <taxon>Myrmicinae</taxon>
        <taxon>Temnothorax</taxon>
    </lineage>
</organism>
<feature type="region of interest" description="Disordered" evidence="1">
    <location>
        <begin position="156"/>
        <end position="187"/>
    </location>
</feature>
<name>A0A4S2JPG6_9HYME</name>
<feature type="compositionally biased region" description="Basic residues" evidence="1">
    <location>
        <begin position="156"/>
        <end position="168"/>
    </location>
</feature>
<feature type="transmembrane region" description="Helical" evidence="2">
    <location>
        <begin position="125"/>
        <end position="152"/>
    </location>
</feature>
<accession>A0A4S2JPG6</accession>
<keyword evidence="2" id="KW-0472">Membrane</keyword>
<feature type="region of interest" description="Disordered" evidence="1">
    <location>
        <begin position="1"/>
        <end position="70"/>
    </location>
</feature>
<keyword evidence="4" id="KW-1185">Reference proteome</keyword>
<keyword evidence="2" id="KW-0812">Transmembrane</keyword>
<proteinExistence type="predicted"/>
<gene>
    <name evidence="3" type="ORF">DBV15_10043</name>
</gene>
<reference evidence="3 4" key="1">
    <citation type="journal article" date="2019" name="Philos. Trans. R. Soc. Lond., B, Biol. Sci.">
        <title>Ant behaviour and brain gene expression of defending hosts depend on the ecological success of the intruding social parasite.</title>
        <authorList>
            <person name="Kaur R."/>
            <person name="Stoldt M."/>
            <person name="Jongepier E."/>
            <person name="Feldmeyer B."/>
            <person name="Menzel F."/>
            <person name="Bornberg-Bauer E."/>
            <person name="Foitzik S."/>
        </authorList>
    </citation>
    <scope>NUCLEOTIDE SEQUENCE [LARGE SCALE GENOMIC DNA]</scope>
    <source>
        <tissue evidence="3">Whole body</tissue>
    </source>
</reference>
<feature type="compositionally biased region" description="Basic residues" evidence="1">
    <location>
        <begin position="57"/>
        <end position="67"/>
    </location>
</feature>
<evidence type="ECO:0000256" key="2">
    <source>
        <dbReference type="SAM" id="Phobius"/>
    </source>
</evidence>
<evidence type="ECO:0000313" key="4">
    <source>
        <dbReference type="Proteomes" id="UP000310200"/>
    </source>
</evidence>
<comment type="caution">
    <text evidence="3">The sequence shown here is derived from an EMBL/GenBank/DDBJ whole genome shotgun (WGS) entry which is preliminary data.</text>
</comment>
<evidence type="ECO:0000313" key="3">
    <source>
        <dbReference type="EMBL" id="TGZ38085.1"/>
    </source>
</evidence>
<feature type="compositionally biased region" description="Pro residues" evidence="1">
    <location>
        <begin position="44"/>
        <end position="56"/>
    </location>
</feature>
<protein>
    <submittedName>
        <fullName evidence="3">Uncharacterized protein</fullName>
    </submittedName>
</protein>